<keyword evidence="3" id="KW-1185">Reference proteome</keyword>
<feature type="chain" id="PRO_5008905708" evidence="1">
    <location>
        <begin position="25"/>
        <end position="150"/>
    </location>
</feature>
<keyword evidence="1" id="KW-0732">Signal</keyword>
<comment type="caution">
    <text evidence="2">The sequence shown here is derived from an EMBL/GenBank/DDBJ whole genome shotgun (WGS) entry which is preliminary data.</text>
</comment>
<dbReference type="AlphaFoldDB" id="A0A1D2NLK7"/>
<name>A0A1D2NLK7_ORCCI</name>
<dbReference type="EMBL" id="LJIJ01000010">
    <property type="protein sequence ID" value="ODN06131.1"/>
    <property type="molecule type" value="Genomic_DNA"/>
</dbReference>
<accession>A0A1D2NLK7</accession>
<reference evidence="2 3" key="1">
    <citation type="journal article" date="2016" name="Genome Biol. Evol.">
        <title>Gene Family Evolution Reflects Adaptation to Soil Environmental Stressors in the Genome of the Collembolan Orchesella cincta.</title>
        <authorList>
            <person name="Faddeeva-Vakhrusheva A."/>
            <person name="Derks M.F."/>
            <person name="Anvar S.Y."/>
            <person name="Agamennone V."/>
            <person name="Suring W."/>
            <person name="Smit S."/>
            <person name="van Straalen N.M."/>
            <person name="Roelofs D."/>
        </authorList>
    </citation>
    <scope>NUCLEOTIDE SEQUENCE [LARGE SCALE GENOMIC DNA]</scope>
    <source>
        <tissue evidence="2">Mixed pool</tissue>
    </source>
</reference>
<evidence type="ECO:0000313" key="2">
    <source>
        <dbReference type="EMBL" id="ODN06131.1"/>
    </source>
</evidence>
<sequence length="150" mass="16790">MELKYITLVVICGVQVLYVTDSDGTPVPEFHSQAKPPKCPHGRCFIDRCKNICSCIPNTGEKLCPKKDAVLSFFMDSSDCKLPANAGNCPHGATYKEELWSDRFMCYCNDDVSQTYECFDLETNSPADATVLISWRLGVKKVQEKAIDHN</sequence>
<organism evidence="2 3">
    <name type="scientific">Orchesella cincta</name>
    <name type="common">Springtail</name>
    <name type="synonym">Podura cincta</name>
    <dbReference type="NCBI Taxonomy" id="48709"/>
    <lineage>
        <taxon>Eukaryota</taxon>
        <taxon>Metazoa</taxon>
        <taxon>Ecdysozoa</taxon>
        <taxon>Arthropoda</taxon>
        <taxon>Hexapoda</taxon>
        <taxon>Collembola</taxon>
        <taxon>Entomobryomorpha</taxon>
        <taxon>Entomobryoidea</taxon>
        <taxon>Orchesellidae</taxon>
        <taxon>Orchesellinae</taxon>
        <taxon>Orchesella</taxon>
    </lineage>
</organism>
<proteinExistence type="predicted"/>
<protein>
    <submittedName>
        <fullName evidence="2">Uncharacterized protein</fullName>
    </submittedName>
</protein>
<evidence type="ECO:0000313" key="3">
    <source>
        <dbReference type="Proteomes" id="UP000094527"/>
    </source>
</evidence>
<feature type="signal peptide" evidence="1">
    <location>
        <begin position="1"/>
        <end position="24"/>
    </location>
</feature>
<gene>
    <name evidence="2" type="ORF">Ocin01_00565</name>
</gene>
<evidence type="ECO:0000256" key="1">
    <source>
        <dbReference type="SAM" id="SignalP"/>
    </source>
</evidence>
<dbReference type="OMA" id="CKLPANA"/>
<dbReference type="Proteomes" id="UP000094527">
    <property type="component" value="Unassembled WGS sequence"/>
</dbReference>